<feature type="region of interest" description="Disordered" evidence="8">
    <location>
        <begin position="491"/>
        <end position="513"/>
    </location>
</feature>
<dbReference type="PANTHER" id="PTHR42718">
    <property type="entry name" value="MAJOR FACILITATOR SUPERFAMILY MULTIDRUG TRANSPORTER MFSC"/>
    <property type="match status" value="1"/>
</dbReference>
<gene>
    <name evidence="11" type="ORF">POF50_010950</name>
</gene>
<evidence type="ECO:0000256" key="9">
    <source>
        <dbReference type="SAM" id="Phobius"/>
    </source>
</evidence>
<evidence type="ECO:0000259" key="10">
    <source>
        <dbReference type="PROSITE" id="PS50850"/>
    </source>
</evidence>
<feature type="transmembrane region" description="Helical" evidence="9">
    <location>
        <begin position="324"/>
        <end position="343"/>
    </location>
</feature>
<evidence type="ECO:0000256" key="1">
    <source>
        <dbReference type="ARBA" id="ARBA00004651"/>
    </source>
</evidence>
<evidence type="ECO:0000256" key="7">
    <source>
        <dbReference type="ARBA" id="ARBA00023251"/>
    </source>
</evidence>
<keyword evidence="3" id="KW-1003">Cell membrane</keyword>
<proteinExistence type="predicted"/>
<dbReference type="GO" id="GO:0022857">
    <property type="term" value="F:transmembrane transporter activity"/>
    <property type="evidence" value="ECO:0007669"/>
    <property type="project" value="InterPro"/>
</dbReference>
<comment type="caution">
    <text evidence="11">The sequence shown here is derived from an EMBL/GenBank/DDBJ whole genome shotgun (WGS) entry which is preliminary data.</text>
</comment>
<keyword evidence="7" id="KW-0046">Antibiotic resistance</keyword>
<dbReference type="GO" id="GO:0005886">
    <property type="term" value="C:plasma membrane"/>
    <property type="evidence" value="ECO:0007669"/>
    <property type="project" value="UniProtKB-SubCell"/>
</dbReference>
<sequence>MRKWGPLVAVCLGTFMLLLDVTIVTVALPAMAGALNASLSDLQWVIDIYALALAALLMGAGSAADTVGRRKVYVVGTVLFALASLACGLSTGSGMLVAMRCVQGVGGAAMFATTLSLLGSHYQGRDRGVAFGVWGSVSGAAAALGPVLGGLLTQDLDWRWIFFVNLPVSVVAVVMTLRYVRESRGAAGQRLDVWGTLSWTVFAGAVTYAVIRANAVGWGSSRTLVMFVVAVLALVAFLLVERKVAHPMLDPRLFRGSSFVAVMLAAFALNAAAFGVLPYTSIWLQTVLGFSPLKGGLVMVPLAAAAFVVAALSGRLLHGAPARYTVGGGLVLIGAGELAMTVLKGSSGWTALLAGLIVAGIGVGLVNPALSQAALASVPPYRAGMAGGSVNTFRQLGYALGVALFGTLAADRMARSLTGHAPDPHGTAQALAGGGAQGILAHVPQSARAATGLAMRTAFTSGLDAAALWAGVVGIVAGVLALWLVRPQEHQAPPAGPAADGTPAVPDRAGSAV</sequence>
<evidence type="ECO:0000256" key="6">
    <source>
        <dbReference type="ARBA" id="ARBA00023136"/>
    </source>
</evidence>
<evidence type="ECO:0000256" key="3">
    <source>
        <dbReference type="ARBA" id="ARBA00022475"/>
    </source>
</evidence>
<keyword evidence="6 9" id="KW-0472">Membrane</keyword>
<dbReference type="InterPro" id="IPR036259">
    <property type="entry name" value="MFS_trans_sf"/>
</dbReference>
<dbReference type="InterPro" id="IPR004638">
    <property type="entry name" value="EmrB-like"/>
</dbReference>
<dbReference type="AlphaFoldDB" id="A0AA90H8G3"/>
<evidence type="ECO:0000256" key="2">
    <source>
        <dbReference type="ARBA" id="ARBA00022448"/>
    </source>
</evidence>
<dbReference type="PRINTS" id="PR01036">
    <property type="entry name" value="TCRTETB"/>
</dbReference>
<comment type="subcellular location">
    <subcellularLocation>
        <location evidence="1">Cell membrane</location>
        <topology evidence="1">Multi-pass membrane protein</topology>
    </subcellularLocation>
</comment>
<dbReference type="EMBL" id="JABXJJ020000012">
    <property type="protein sequence ID" value="MDI5969847.1"/>
    <property type="molecule type" value="Genomic_DNA"/>
</dbReference>
<dbReference type="SUPFAM" id="SSF103473">
    <property type="entry name" value="MFS general substrate transporter"/>
    <property type="match status" value="1"/>
</dbReference>
<feature type="transmembrane region" description="Helical" evidence="9">
    <location>
        <begin position="349"/>
        <end position="375"/>
    </location>
</feature>
<feature type="transmembrane region" description="Helical" evidence="9">
    <location>
        <begin position="191"/>
        <end position="211"/>
    </location>
</feature>
<feature type="transmembrane region" description="Helical" evidence="9">
    <location>
        <begin position="97"/>
        <end position="119"/>
    </location>
</feature>
<dbReference type="Gene3D" id="1.20.1720.10">
    <property type="entry name" value="Multidrug resistance protein D"/>
    <property type="match status" value="1"/>
</dbReference>
<feature type="transmembrane region" description="Helical" evidence="9">
    <location>
        <begin position="42"/>
        <end position="60"/>
    </location>
</feature>
<keyword evidence="2" id="KW-0813">Transport</keyword>
<reference evidence="11" key="1">
    <citation type="submission" date="2023-05" db="EMBL/GenBank/DDBJ databases">
        <title>Streptantibioticus silvisoli sp. nov., acidotolerant actinomycetes 1 from pine litter.</title>
        <authorList>
            <person name="Swiecimska M."/>
            <person name="Golinska P."/>
            <person name="Sangal V."/>
            <person name="Wachnowicz B."/>
            <person name="Goodfellow M."/>
        </authorList>
    </citation>
    <scope>NUCLEOTIDE SEQUENCE</scope>
    <source>
        <strain evidence="11">SL13</strain>
    </source>
</reference>
<feature type="domain" description="Major facilitator superfamily (MFS) profile" evidence="10">
    <location>
        <begin position="6"/>
        <end position="489"/>
    </location>
</feature>
<dbReference type="Pfam" id="PF07690">
    <property type="entry name" value="MFS_1"/>
    <property type="match status" value="1"/>
</dbReference>
<evidence type="ECO:0000256" key="5">
    <source>
        <dbReference type="ARBA" id="ARBA00022989"/>
    </source>
</evidence>
<dbReference type="NCBIfam" id="TIGR00711">
    <property type="entry name" value="efflux_EmrB"/>
    <property type="match status" value="1"/>
</dbReference>
<feature type="compositionally biased region" description="Low complexity" evidence="8">
    <location>
        <begin position="497"/>
        <end position="507"/>
    </location>
</feature>
<dbReference type="PANTHER" id="PTHR42718:SF49">
    <property type="entry name" value="EXPORT PROTEIN"/>
    <property type="match status" value="1"/>
</dbReference>
<protein>
    <submittedName>
        <fullName evidence="11">MFS transporter</fullName>
    </submittedName>
</protein>
<feature type="transmembrane region" description="Helical" evidence="9">
    <location>
        <begin position="158"/>
        <end position="179"/>
    </location>
</feature>
<evidence type="ECO:0000313" key="11">
    <source>
        <dbReference type="EMBL" id="MDI5969847.1"/>
    </source>
</evidence>
<dbReference type="CDD" id="cd17321">
    <property type="entry name" value="MFS_MMR_MDR_like"/>
    <property type="match status" value="1"/>
</dbReference>
<dbReference type="Gene3D" id="1.20.1250.20">
    <property type="entry name" value="MFS general substrate transporter like domains"/>
    <property type="match status" value="1"/>
</dbReference>
<feature type="transmembrane region" description="Helical" evidence="9">
    <location>
        <begin position="223"/>
        <end position="241"/>
    </location>
</feature>
<feature type="transmembrane region" description="Helical" evidence="9">
    <location>
        <begin position="297"/>
        <end position="317"/>
    </location>
</feature>
<feature type="transmembrane region" description="Helical" evidence="9">
    <location>
        <begin position="131"/>
        <end position="152"/>
    </location>
</feature>
<feature type="transmembrane region" description="Helical" evidence="9">
    <location>
        <begin position="7"/>
        <end position="30"/>
    </location>
</feature>
<evidence type="ECO:0000256" key="4">
    <source>
        <dbReference type="ARBA" id="ARBA00022692"/>
    </source>
</evidence>
<feature type="transmembrane region" description="Helical" evidence="9">
    <location>
        <begin position="466"/>
        <end position="485"/>
    </location>
</feature>
<feature type="transmembrane region" description="Helical" evidence="9">
    <location>
        <begin position="72"/>
        <end position="91"/>
    </location>
</feature>
<dbReference type="PROSITE" id="PS50850">
    <property type="entry name" value="MFS"/>
    <property type="match status" value="1"/>
</dbReference>
<keyword evidence="5 9" id="KW-1133">Transmembrane helix</keyword>
<feature type="transmembrane region" description="Helical" evidence="9">
    <location>
        <begin position="253"/>
        <end position="277"/>
    </location>
</feature>
<keyword evidence="4 9" id="KW-0812">Transmembrane</keyword>
<dbReference type="InterPro" id="IPR011701">
    <property type="entry name" value="MFS"/>
</dbReference>
<evidence type="ECO:0000256" key="8">
    <source>
        <dbReference type="SAM" id="MobiDB-lite"/>
    </source>
</evidence>
<dbReference type="InterPro" id="IPR020846">
    <property type="entry name" value="MFS_dom"/>
</dbReference>
<feature type="transmembrane region" description="Helical" evidence="9">
    <location>
        <begin position="396"/>
        <end position="414"/>
    </location>
</feature>
<name>A0AA90H8G3_9ACTN</name>
<dbReference type="RefSeq" id="WP_271315528.1">
    <property type="nucleotide sequence ID" value="NZ_JABXJJ020000012.1"/>
</dbReference>
<accession>A0AA90H8G3</accession>
<dbReference type="GO" id="GO:0046677">
    <property type="term" value="P:response to antibiotic"/>
    <property type="evidence" value="ECO:0007669"/>
    <property type="project" value="UniProtKB-KW"/>
</dbReference>
<organism evidence="11">
    <name type="scientific">Streptantibioticus silvisoli</name>
    <dbReference type="NCBI Taxonomy" id="2705255"/>
    <lineage>
        <taxon>Bacteria</taxon>
        <taxon>Bacillati</taxon>
        <taxon>Actinomycetota</taxon>
        <taxon>Actinomycetes</taxon>
        <taxon>Kitasatosporales</taxon>
        <taxon>Streptomycetaceae</taxon>
        <taxon>Streptantibioticus</taxon>
    </lineage>
</organism>